<gene>
    <name evidence="7 11" type="primary">rpsD</name>
    <name evidence="11" type="ORF">H0921_05930</name>
</gene>
<comment type="subunit">
    <text evidence="7">Part of the 30S ribosomal subunit. Contacts protein S5. The interaction surface between S4 and S5 is involved in control of translational fidelity.</text>
</comment>
<dbReference type="HAMAP" id="MF_01306_B">
    <property type="entry name" value="Ribosomal_uS4_B"/>
    <property type="match status" value="1"/>
</dbReference>
<feature type="domain" description="Small ribosomal subunit protein uS4 N-terminal" evidence="10">
    <location>
        <begin position="3"/>
        <end position="97"/>
    </location>
</feature>
<dbReference type="NCBIfam" id="NF003717">
    <property type="entry name" value="PRK05327.1"/>
    <property type="match status" value="1"/>
</dbReference>
<evidence type="ECO:0000256" key="8">
    <source>
        <dbReference type="RuleBase" id="RU003699"/>
    </source>
</evidence>
<dbReference type="SUPFAM" id="SSF55174">
    <property type="entry name" value="Alpha-L RNA-binding motif"/>
    <property type="match status" value="1"/>
</dbReference>
<comment type="function">
    <text evidence="7">One of the primary rRNA binding proteins, it binds directly to 16S rRNA where it nucleates assembly of the body of the 30S subunit.</text>
</comment>
<keyword evidence="2 7" id="KW-0699">rRNA-binding</keyword>
<sequence length="216" mass="24942">MGRYLDPVCKLCRREQIKLFLKGERCFGNKCPMERDALPPGMHGARRGKHSEYGLRLRQKQRLKRFYGVLEAQFRRYFKMASRSVGNTGEQLLSIMERRLDNVVHRLGFAISRNAARQMIVHGHILLNGRKCDIPSILLKPGDVVKVRPRDISLKLAREGLQKTGQFGLHVPDFLELTGTADEPEGRMTRLPTRQDVDDRIRDKVNEQLIIEIVTR</sequence>
<dbReference type="AlphaFoldDB" id="A0A7V8VD96"/>
<keyword evidence="5 7" id="KW-0687">Ribonucleoprotein</keyword>
<dbReference type="PANTHER" id="PTHR11831">
    <property type="entry name" value="30S 40S RIBOSOMAL PROTEIN"/>
    <property type="match status" value="1"/>
</dbReference>
<evidence type="ECO:0000256" key="4">
    <source>
        <dbReference type="ARBA" id="ARBA00022980"/>
    </source>
</evidence>
<dbReference type="CDD" id="cd00165">
    <property type="entry name" value="S4"/>
    <property type="match status" value="1"/>
</dbReference>
<dbReference type="GO" id="GO:0006412">
    <property type="term" value="P:translation"/>
    <property type="evidence" value="ECO:0007669"/>
    <property type="project" value="UniProtKB-UniRule"/>
</dbReference>
<protein>
    <recommendedName>
        <fullName evidence="6 7">Small ribosomal subunit protein uS4</fullName>
    </recommendedName>
</protein>
<dbReference type="EMBL" id="JACEFB010000002">
    <property type="protein sequence ID" value="MBA2225700.1"/>
    <property type="molecule type" value="Genomic_DNA"/>
</dbReference>
<dbReference type="GO" id="GO:0019843">
    <property type="term" value="F:rRNA binding"/>
    <property type="evidence" value="ECO:0007669"/>
    <property type="project" value="UniProtKB-UniRule"/>
</dbReference>
<comment type="caution">
    <text evidence="11">The sequence shown here is derived from an EMBL/GenBank/DDBJ whole genome shotgun (WGS) entry which is preliminary data.</text>
</comment>
<evidence type="ECO:0000313" key="12">
    <source>
        <dbReference type="Proteomes" id="UP000542342"/>
    </source>
</evidence>
<reference evidence="11 12" key="1">
    <citation type="submission" date="2020-07" db="EMBL/GenBank/DDBJ databases">
        <title>Thermogemmata thermophila gen. nov., sp. nov., a novel moderate thermophilic planctomycete from a Kamchatka hot spring.</title>
        <authorList>
            <person name="Elcheninov A.G."/>
            <person name="Podosokorskaya O.A."/>
            <person name="Kovaleva O.L."/>
            <person name="Novikov A."/>
            <person name="Bonch-Osmolovskaya E.A."/>
            <person name="Toshchakov S.V."/>
            <person name="Kublanov I.V."/>
        </authorList>
    </citation>
    <scope>NUCLEOTIDE SEQUENCE [LARGE SCALE GENOMIC DNA]</scope>
    <source>
        <strain evidence="11 12">2918</strain>
    </source>
</reference>
<dbReference type="SMART" id="SM00363">
    <property type="entry name" value="S4"/>
    <property type="match status" value="1"/>
</dbReference>
<evidence type="ECO:0000259" key="9">
    <source>
        <dbReference type="SMART" id="SM00363"/>
    </source>
</evidence>
<keyword evidence="3 7" id="KW-0694">RNA-binding</keyword>
<dbReference type="RefSeq" id="WP_194537098.1">
    <property type="nucleotide sequence ID" value="NZ_JACEFB010000002.1"/>
</dbReference>
<evidence type="ECO:0000313" key="11">
    <source>
        <dbReference type="EMBL" id="MBA2225700.1"/>
    </source>
</evidence>
<evidence type="ECO:0000259" key="10">
    <source>
        <dbReference type="SMART" id="SM01390"/>
    </source>
</evidence>
<evidence type="ECO:0000256" key="1">
    <source>
        <dbReference type="ARBA" id="ARBA00007465"/>
    </source>
</evidence>
<dbReference type="FunFam" id="1.10.1050.10:FF:000001">
    <property type="entry name" value="30S ribosomal protein S4"/>
    <property type="match status" value="1"/>
</dbReference>
<proteinExistence type="inferred from homology"/>
<evidence type="ECO:0000256" key="7">
    <source>
        <dbReference type="HAMAP-Rule" id="MF_01306"/>
    </source>
</evidence>
<keyword evidence="12" id="KW-1185">Reference proteome</keyword>
<dbReference type="InterPro" id="IPR002942">
    <property type="entry name" value="S4_RNA-bd"/>
</dbReference>
<name>A0A7V8VD96_9BACT</name>
<dbReference type="InterPro" id="IPR005709">
    <property type="entry name" value="Ribosomal_uS4_bac-type"/>
</dbReference>
<dbReference type="PROSITE" id="PS00632">
    <property type="entry name" value="RIBOSOMAL_S4"/>
    <property type="match status" value="1"/>
</dbReference>
<dbReference type="Gene3D" id="3.10.290.10">
    <property type="entry name" value="RNA-binding S4 domain"/>
    <property type="match status" value="1"/>
</dbReference>
<dbReference type="Pfam" id="PF00163">
    <property type="entry name" value="Ribosomal_S4"/>
    <property type="match status" value="1"/>
</dbReference>
<organism evidence="11 12">
    <name type="scientific">Thermogemmata fonticola</name>
    <dbReference type="NCBI Taxonomy" id="2755323"/>
    <lineage>
        <taxon>Bacteria</taxon>
        <taxon>Pseudomonadati</taxon>
        <taxon>Planctomycetota</taxon>
        <taxon>Planctomycetia</taxon>
        <taxon>Gemmatales</taxon>
        <taxon>Gemmataceae</taxon>
        <taxon>Thermogemmata</taxon>
    </lineage>
</organism>
<comment type="similarity">
    <text evidence="1 7 8">Belongs to the universal ribosomal protein uS4 family.</text>
</comment>
<dbReference type="NCBIfam" id="TIGR01017">
    <property type="entry name" value="rpsD_bact"/>
    <property type="match status" value="1"/>
</dbReference>
<dbReference type="InterPro" id="IPR001912">
    <property type="entry name" value="Ribosomal_uS4_N"/>
</dbReference>
<dbReference type="GO" id="GO:0003735">
    <property type="term" value="F:structural constituent of ribosome"/>
    <property type="evidence" value="ECO:0007669"/>
    <property type="project" value="InterPro"/>
</dbReference>
<dbReference type="InterPro" id="IPR018079">
    <property type="entry name" value="Ribosomal_uS4_CS"/>
</dbReference>
<dbReference type="FunFam" id="3.10.290.10:FF:000001">
    <property type="entry name" value="30S ribosomal protein S4"/>
    <property type="match status" value="1"/>
</dbReference>
<accession>A0A7V8VD96</accession>
<dbReference type="Proteomes" id="UP000542342">
    <property type="component" value="Unassembled WGS sequence"/>
</dbReference>
<dbReference type="InterPro" id="IPR022801">
    <property type="entry name" value="Ribosomal_uS4"/>
</dbReference>
<evidence type="ECO:0000256" key="6">
    <source>
        <dbReference type="ARBA" id="ARBA00035254"/>
    </source>
</evidence>
<dbReference type="GO" id="GO:0042274">
    <property type="term" value="P:ribosomal small subunit biogenesis"/>
    <property type="evidence" value="ECO:0007669"/>
    <property type="project" value="TreeGrafter"/>
</dbReference>
<feature type="domain" description="RNA-binding S4" evidence="9">
    <location>
        <begin position="98"/>
        <end position="162"/>
    </location>
</feature>
<dbReference type="PANTHER" id="PTHR11831:SF4">
    <property type="entry name" value="SMALL RIBOSOMAL SUBUNIT PROTEIN US4M"/>
    <property type="match status" value="1"/>
</dbReference>
<evidence type="ECO:0000256" key="2">
    <source>
        <dbReference type="ARBA" id="ARBA00022730"/>
    </source>
</evidence>
<keyword evidence="4 7" id="KW-0689">Ribosomal protein</keyword>
<dbReference type="Pfam" id="PF01479">
    <property type="entry name" value="S4"/>
    <property type="match status" value="1"/>
</dbReference>
<dbReference type="PROSITE" id="PS50889">
    <property type="entry name" value="S4"/>
    <property type="match status" value="1"/>
</dbReference>
<dbReference type="GO" id="GO:0015935">
    <property type="term" value="C:small ribosomal subunit"/>
    <property type="evidence" value="ECO:0007669"/>
    <property type="project" value="InterPro"/>
</dbReference>
<dbReference type="InterPro" id="IPR036986">
    <property type="entry name" value="S4_RNA-bd_sf"/>
</dbReference>
<comment type="function">
    <text evidence="7">With S5 and S12 plays an important role in translational accuracy.</text>
</comment>
<dbReference type="SMART" id="SM01390">
    <property type="entry name" value="Ribosomal_S4"/>
    <property type="match status" value="1"/>
</dbReference>
<evidence type="ECO:0000256" key="3">
    <source>
        <dbReference type="ARBA" id="ARBA00022884"/>
    </source>
</evidence>
<dbReference type="Gene3D" id="1.10.1050.10">
    <property type="entry name" value="Ribosomal Protein S4 Delta 41, Chain A, domain 1"/>
    <property type="match status" value="1"/>
</dbReference>
<evidence type="ECO:0000256" key="5">
    <source>
        <dbReference type="ARBA" id="ARBA00023274"/>
    </source>
</evidence>